<feature type="compositionally biased region" description="Acidic residues" evidence="2">
    <location>
        <begin position="217"/>
        <end position="230"/>
    </location>
</feature>
<accession>A0ABM1DZV0</accession>
<proteinExistence type="predicted"/>
<name>A0ABM1DZV0_PRICU</name>
<organism evidence="4 5">
    <name type="scientific">Priapulus caudatus</name>
    <name type="common">Priapulid worm</name>
    <dbReference type="NCBI Taxonomy" id="37621"/>
    <lineage>
        <taxon>Eukaryota</taxon>
        <taxon>Metazoa</taxon>
        <taxon>Ecdysozoa</taxon>
        <taxon>Scalidophora</taxon>
        <taxon>Priapulida</taxon>
        <taxon>Priapulimorpha</taxon>
        <taxon>Priapulimorphida</taxon>
        <taxon>Priapulidae</taxon>
        <taxon>Priapulus</taxon>
    </lineage>
</organism>
<feature type="coiled-coil region" evidence="1">
    <location>
        <begin position="133"/>
        <end position="190"/>
    </location>
</feature>
<evidence type="ECO:0000313" key="4">
    <source>
        <dbReference type="Proteomes" id="UP000695022"/>
    </source>
</evidence>
<protein>
    <submittedName>
        <fullName evidence="5">Trichohyalin-like isoform X1</fullName>
    </submittedName>
</protein>
<feature type="region of interest" description="Disordered" evidence="2">
    <location>
        <begin position="265"/>
        <end position="289"/>
    </location>
</feature>
<dbReference type="PANTHER" id="PTHR22382">
    <property type="entry name" value="RIKEN CDNA 4921504E06 GENE"/>
    <property type="match status" value="1"/>
</dbReference>
<evidence type="ECO:0000256" key="1">
    <source>
        <dbReference type="SAM" id="Coils"/>
    </source>
</evidence>
<keyword evidence="1" id="KW-0175">Coiled coil</keyword>
<keyword evidence="4" id="KW-1185">Reference proteome</keyword>
<evidence type="ECO:0000259" key="3">
    <source>
        <dbReference type="Pfam" id="PF15821"/>
    </source>
</evidence>
<feature type="region of interest" description="Disordered" evidence="2">
    <location>
        <begin position="212"/>
        <end position="232"/>
    </location>
</feature>
<gene>
    <name evidence="5" type="primary">LOC106807591</name>
</gene>
<evidence type="ECO:0000313" key="5">
    <source>
        <dbReference type="RefSeq" id="XP_014665471.1"/>
    </source>
</evidence>
<dbReference type="InterPro" id="IPR040119">
    <property type="entry name" value="C10orf67-like"/>
</dbReference>
<dbReference type="InterPro" id="IPR031651">
    <property type="entry name" value="DUF4709"/>
</dbReference>
<evidence type="ECO:0000256" key="2">
    <source>
        <dbReference type="SAM" id="MobiDB-lite"/>
    </source>
</evidence>
<dbReference type="GeneID" id="106807591"/>
<dbReference type="RefSeq" id="XP_014665471.1">
    <property type="nucleotide sequence ID" value="XM_014809985.1"/>
</dbReference>
<dbReference type="Pfam" id="PF15821">
    <property type="entry name" value="DUF4709"/>
    <property type="match status" value="1"/>
</dbReference>
<reference evidence="5" key="1">
    <citation type="submission" date="2025-08" db="UniProtKB">
        <authorList>
            <consortium name="RefSeq"/>
        </authorList>
    </citation>
    <scope>IDENTIFICATION</scope>
</reference>
<dbReference type="Proteomes" id="UP000695022">
    <property type="component" value="Unplaced"/>
</dbReference>
<dbReference type="PANTHER" id="PTHR22382:SF7">
    <property type="entry name" value="RIKEN CDNA 4921504E06 GENE"/>
    <property type="match status" value="1"/>
</dbReference>
<feature type="domain" description="DUF4709" evidence="3">
    <location>
        <begin position="53"/>
        <end position="153"/>
    </location>
</feature>
<sequence>MTDELAKVCNAEFIKYIDTQYLKAKDDINVYLETLETGAKIKKSVSYYLDLDDRVGYFGKDVETQTEETDILSISKTQSFIKDMCKVAEKLRHDMERTKHSLVFSYQTELRTAAVDLYSRVNEKVSEIQAKQVEQTETLRRAYKQQLADAIAKFSATWKKYYETQMSGGKQKLELQLQQLRKDKKHLLGTIHKKDAIIEMLREQAQTFVSESTLTEMGEEEEEEEKEDQIEVNPESLISSEDLQKLEEEVRKWKKDALHLQREVKQKDDTIDALRTESETQEKQLASERKLSEQMEQEIQRLQQLIEREKETQRKMMELQMRNIEKEMESHMMNTKKALQAQAAKDHQALKDMERQRQLLDDKVKKQVEDAQEKQIPESGGTAHDWNQAKRVKKLLEVEIERLKSELKKTNYKWEKKCAILQQSIHALKDESYLRQSLHRQTTSIRYATVAYGYCDSPLGIVPSQPPIISSKKPLPNISKTRYPGDHISCADNNVGPFVTDSGSISSLALTKGDQIMTEEELQDLGVPLLPSPPIRDP</sequence>